<sequence length="199" mass="22967">MIRLYTGELCIHCHRVRLALAVKAVDAERIKVDPDCPAVELLEQNPYGDVPTLVDRDVTLYEPDIIIEYLDERYPHPPLMPVDPISRAKSRLVVYRMQRDWYADYDRILTSSKSKAQSARRSLRESLTAAAELFEDQQYFLSHELTVMDITILPLLWRLPIAGVELPDEAGAVKKYAEEQFLTNWFKASLTTDELNMAR</sequence>
<reference evidence="2" key="1">
    <citation type="submission" date="2016-02" db="EMBL/GenBank/DDBJ databases">
        <title>Halorhodospira halochloris DSM-1059 complete genome, version 2.</title>
        <authorList>
            <person name="Tsukatani Y."/>
        </authorList>
    </citation>
    <scope>NUCLEOTIDE SEQUENCE</scope>
    <source>
        <strain evidence="2">DSM 1059</strain>
    </source>
</reference>
<dbReference type="InterPro" id="IPR040079">
    <property type="entry name" value="Glutathione_S-Trfase"/>
</dbReference>
<evidence type="ECO:0000313" key="2">
    <source>
        <dbReference type="EMBL" id="BAU58527.1"/>
    </source>
</evidence>
<feature type="domain" description="GST N-terminal" evidence="1">
    <location>
        <begin position="1"/>
        <end position="78"/>
    </location>
</feature>
<evidence type="ECO:0000259" key="1">
    <source>
        <dbReference type="PROSITE" id="PS50404"/>
    </source>
</evidence>
<dbReference type="Gene3D" id="1.20.1050.10">
    <property type="match status" value="1"/>
</dbReference>
<dbReference type="KEGG" id="hhk:HH1059_18380"/>
<dbReference type="Pfam" id="PF13417">
    <property type="entry name" value="GST_N_3"/>
    <property type="match status" value="1"/>
</dbReference>
<dbReference type="OrthoDB" id="9781431at2"/>
<organism evidence="2 3">
    <name type="scientific">Halorhodospira halochloris</name>
    <name type="common">Ectothiorhodospira halochloris</name>
    <dbReference type="NCBI Taxonomy" id="1052"/>
    <lineage>
        <taxon>Bacteria</taxon>
        <taxon>Pseudomonadati</taxon>
        <taxon>Pseudomonadota</taxon>
        <taxon>Gammaproteobacteria</taxon>
        <taxon>Chromatiales</taxon>
        <taxon>Ectothiorhodospiraceae</taxon>
        <taxon>Halorhodospira</taxon>
    </lineage>
</organism>
<dbReference type="RefSeq" id="WP_096409877.1">
    <property type="nucleotide sequence ID" value="NZ_AP017372.2"/>
</dbReference>
<name>A0A110B639_HALHR</name>
<dbReference type="InterPro" id="IPR036249">
    <property type="entry name" value="Thioredoxin-like_sf"/>
</dbReference>
<dbReference type="GO" id="GO:0005737">
    <property type="term" value="C:cytoplasm"/>
    <property type="evidence" value="ECO:0007669"/>
    <property type="project" value="TreeGrafter"/>
</dbReference>
<dbReference type="InterPro" id="IPR004046">
    <property type="entry name" value="GST_C"/>
</dbReference>
<dbReference type="Pfam" id="PF00043">
    <property type="entry name" value="GST_C"/>
    <property type="match status" value="1"/>
</dbReference>
<protein>
    <submittedName>
        <fullName evidence="2">Stringent starvation protein A</fullName>
    </submittedName>
</protein>
<evidence type="ECO:0000313" key="3">
    <source>
        <dbReference type="Proteomes" id="UP000218890"/>
    </source>
</evidence>
<dbReference type="InterPro" id="IPR050983">
    <property type="entry name" value="GST_Omega/HSP26"/>
</dbReference>
<dbReference type="SUPFAM" id="SSF52833">
    <property type="entry name" value="Thioredoxin-like"/>
    <property type="match status" value="1"/>
</dbReference>
<accession>A0A110B639</accession>
<dbReference type="SFLD" id="SFLDS00019">
    <property type="entry name" value="Glutathione_Transferase_(cytos"/>
    <property type="match status" value="1"/>
</dbReference>
<dbReference type="AlphaFoldDB" id="A0A110B639"/>
<gene>
    <name evidence="2" type="primary">sspA</name>
    <name evidence="2" type="ORF">HH1059_18380</name>
</gene>
<dbReference type="InterPro" id="IPR004045">
    <property type="entry name" value="Glutathione_S-Trfase_N"/>
</dbReference>
<dbReference type="EMBL" id="AP017372">
    <property type="protein sequence ID" value="BAU58527.1"/>
    <property type="molecule type" value="Genomic_DNA"/>
</dbReference>
<dbReference type="PROSITE" id="PS50404">
    <property type="entry name" value="GST_NTER"/>
    <property type="match status" value="1"/>
</dbReference>
<dbReference type="Gene3D" id="3.40.30.10">
    <property type="entry name" value="Glutaredoxin"/>
    <property type="match status" value="1"/>
</dbReference>
<dbReference type="PANTHER" id="PTHR43968:SF6">
    <property type="entry name" value="GLUTATHIONE S-TRANSFERASE OMEGA"/>
    <property type="match status" value="1"/>
</dbReference>
<dbReference type="PANTHER" id="PTHR43968">
    <property type="match status" value="1"/>
</dbReference>
<keyword evidence="3" id="KW-1185">Reference proteome</keyword>
<dbReference type="SFLD" id="SFLDG00358">
    <property type="entry name" value="Main_(cytGST)"/>
    <property type="match status" value="1"/>
</dbReference>
<dbReference type="Proteomes" id="UP000218890">
    <property type="component" value="Chromosome"/>
</dbReference>
<dbReference type="SUPFAM" id="SSF47616">
    <property type="entry name" value="GST C-terminal domain-like"/>
    <property type="match status" value="1"/>
</dbReference>
<proteinExistence type="predicted"/>
<dbReference type="InterPro" id="IPR036282">
    <property type="entry name" value="Glutathione-S-Trfase_C_sf"/>
</dbReference>